<evidence type="ECO:0000256" key="2">
    <source>
        <dbReference type="ARBA" id="ARBA00007110"/>
    </source>
</evidence>
<sequence>MAGKAKPVGSLGVMEAMACRLAALQGTLEPRIGRASLLVFGADHGITAARPQISAFPRAVSAPVFRAVARGQAASAVLCAANGVSLLVAVDVGLDADVTDACPPPPPPVLTAGREADSTRISVVHRKIRPGGSRNMLEGPAMTEQEVADAMAAGSDAVQMAVRGTAGPGAGGGALADGGGPADRGPGPLPDDWRQCVVCIGEVGIGNTTAAAALVAALSGAAPEDVCGRGTGVDDTGLAAKREAVSAALAANAELLRGGGALGALRAVGGLELAAMAGAVVACAELGVPVVADGFISGAAALAALAHQPGPVGRCLFLSHRSAERGAALLLAALTGAVPLAPHIRDCQAAGPQPERPPPQRDGGRESGPCAAAAGSPDQGPAETEAAGVAAGAAAAAWPSPAVLDMGLRLGEGTGAVLVLPLLRSAAAILGRMASLEEVLAA</sequence>
<comment type="pathway">
    <text evidence="1">Nucleoside biosynthesis; alpha-ribazole biosynthesis; alpha-ribazole from 5,6-dimethylbenzimidazole: step 1/2.</text>
</comment>
<evidence type="ECO:0000256" key="9">
    <source>
        <dbReference type="ARBA" id="ARBA00047340"/>
    </source>
</evidence>
<reference evidence="12" key="1">
    <citation type="journal article" date="2016" name="Nat. Commun.">
        <title>The Gonium pectorale genome demonstrates co-option of cell cycle regulation during the evolution of multicellularity.</title>
        <authorList>
            <person name="Hanschen E.R."/>
            <person name="Marriage T.N."/>
            <person name="Ferris P.J."/>
            <person name="Hamaji T."/>
            <person name="Toyoda A."/>
            <person name="Fujiyama A."/>
            <person name="Neme R."/>
            <person name="Noguchi H."/>
            <person name="Minakuchi Y."/>
            <person name="Suzuki M."/>
            <person name="Kawai-Toyooka H."/>
            <person name="Smith D.R."/>
            <person name="Sparks H."/>
            <person name="Anderson J."/>
            <person name="Bakaric R."/>
            <person name="Luria V."/>
            <person name="Karger A."/>
            <person name="Kirschner M.W."/>
            <person name="Durand P.M."/>
            <person name="Michod R.E."/>
            <person name="Nozaki H."/>
            <person name="Olson B.J."/>
        </authorList>
    </citation>
    <scope>NUCLEOTIDE SEQUENCE [LARGE SCALE GENOMIC DNA]</scope>
    <source>
        <strain evidence="12">NIES-2863</strain>
    </source>
</reference>
<name>A0A150FWU0_GONPE</name>
<evidence type="ECO:0000256" key="4">
    <source>
        <dbReference type="ARBA" id="ARBA00015486"/>
    </source>
</evidence>
<comment type="catalytic activity">
    <reaction evidence="9">
        <text>5,6-dimethylbenzimidazole + nicotinate beta-D-ribonucleotide = alpha-ribazole 5'-phosphate + nicotinate + H(+)</text>
        <dbReference type="Rhea" id="RHEA:11196"/>
        <dbReference type="ChEBI" id="CHEBI:15378"/>
        <dbReference type="ChEBI" id="CHEBI:15890"/>
        <dbReference type="ChEBI" id="CHEBI:32544"/>
        <dbReference type="ChEBI" id="CHEBI:57502"/>
        <dbReference type="ChEBI" id="CHEBI:57918"/>
        <dbReference type="EC" id="2.4.2.21"/>
    </reaction>
</comment>
<dbReference type="Pfam" id="PF02277">
    <property type="entry name" value="DBI_PRT"/>
    <property type="match status" value="3"/>
</dbReference>
<feature type="region of interest" description="Disordered" evidence="10">
    <location>
        <begin position="347"/>
        <end position="387"/>
    </location>
</feature>
<evidence type="ECO:0000313" key="11">
    <source>
        <dbReference type="EMBL" id="KXZ42047.1"/>
    </source>
</evidence>
<evidence type="ECO:0000256" key="6">
    <source>
        <dbReference type="ARBA" id="ARBA00022676"/>
    </source>
</evidence>
<protein>
    <recommendedName>
        <fullName evidence="4">Nicotinate-nucleotide--dimethylbenzimidazole phosphoribosyltransferase</fullName>
        <ecNumber evidence="3">2.4.2.21</ecNumber>
    </recommendedName>
    <alternativeName>
        <fullName evidence="8">N(1)-alpha-phosphoribosyltransferase</fullName>
    </alternativeName>
</protein>
<feature type="compositionally biased region" description="Gly residues" evidence="10">
    <location>
        <begin position="169"/>
        <end position="182"/>
    </location>
</feature>
<dbReference type="EMBL" id="LSYV01000216">
    <property type="protein sequence ID" value="KXZ42047.1"/>
    <property type="molecule type" value="Genomic_DNA"/>
</dbReference>
<dbReference type="InterPro" id="IPR003200">
    <property type="entry name" value="Nict_dMeBzImd_PRibTrfase"/>
</dbReference>
<dbReference type="AlphaFoldDB" id="A0A150FWU0"/>
<evidence type="ECO:0000256" key="1">
    <source>
        <dbReference type="ARBA" id="ARBA00005049"/>
    </source>
</evidence>
<dbReference type="Proteomes" id="UP000075714">
    <property type="component" value="Unassembled WGS sequence"/>
</dbReference>
<evidence type="ECO:0000256" key="3">
    <source>
        <dbReference type="ARBA" id="ARBA00011991"/>
    </source>
</evidence>
<keyword evidence="7" id="KW-0808">Transferase</keyword>
<organism evidence="11 12">
    <name type="scientific">Gonium pectorale</name>
    <name type="common">Green alga</name>
    <dbReference type="NCBI Taxonomy" id="33097"/>
    <lineage>
        <taxon>Eukaryota</taxon>
        <taxon>Viridiplantae</taxon>
        <taxon>Chlorophyta</taxon>
        <taxon>core chlorophytes</taxon>
        <taxon>Chlorophyceae</taxon>
        <taxon>CS clade</taxon>
        <taxon>Chlamydomonadales</taxon>
        <taxon>Volvocaceae</taxon>
        <taxon>Gonium</taxon>
    </lineage>
</organism>
<feature type="region of interest" description="Disordered" evidence="10">
    <location>
        <begin position="169"/>
        <end position="188"/>
    </location>
</feature>
<comment type="similarity">
    <text evidence="2">Belongs to the CobT family.</text>
</comment>
<gene>
    <name evidence="11" type="ORF">GPECTOR_217g454</name>
</gene>
<dbReference type="Gene3D" id="3.40.50.10210">
    <property type="match status" value="1"/>
</dbReference>
<evidence type="ECO:0000256" key="8">
    <source>
        <dbReference type="ARBA" id="ARBA00030686"/>
    </source>
</evidence>
<evidence type="ECO:0000313" key="12">
    <source>
        <dbReference type="Proteomes" id="UP000075714"/>
    </source>
</evidence>
<dbReference type="PANTHER" id="PTHR43463">
    <property type="entry name" value="NICOTINATE-NUCLEOTIDE--DIMETHYLBENZIMIDAZOLE PHOSPHORIBOSYLTRANSFERASE"/>
    <property type="match status" value="1"/>
</dbReference>
<keyword evidence="5" id="KW-0169">Cobalamin biosynthesis</keyword>
<dbReference type="InterPro" id="IPR023195">
    <property type="entry name" value="Nict_dMeBzImd_PRibTrfase_N"/>
</dbReference>
<dbReference type="GO" id="GO:0008939">
    <property type="term" value="F:nicotinate-nucleotide-dimethylbenzimidazole phosphoribosyltransferase activity"/>
    <property type="evidence" value="ECO:0007669"/>
    <property type="project" value="UniProtKB-EC"/>
</dbReference>
<dbReference type="UniPathway" id="UPA00061">
    <property type="reaction ID" value="UER00516"/>
</dbReference>
<evidence type="ECO:0000256" key="10">
    <source>
        <dbReference type="SAM" id="MobiDB-lite"/>
    </source>
</evidence>
<accession>A0A150FWU0</accession>
<keyword evidence="12" id="KW-1185">Reference proteome</keyword>
<comment type="caution">
    <text evidence="11">The sequence shown here is derived from an EMBL/GenBank/DDBJ whole genome shotgun (WGS) entry which is preliminary data.</text>
</comment>
<proteinExistence type="inferred from homology"/>
<dbReference type="InterPro" id="IPR036087">
    <property type="entry name" value="Nict_dMeBzImd_PRibTrfase_sf"/>
</dbReference>
<dbReference type="EC" id="2.4.2.21" evidence="3"/>
<evidence type="ECO:0000256" key="5">
    <source>
        <dbReference type="ARBA" id="ARBA00022573"/>
    </source>
</evidence>
<keyword evidence="6" id="KW-0328">Glycosyltransferase</keyword>
<dbReference type="PANTHER" id="PTHR43463:SF1">
    <property type="entry name" value="NICOTINATE-NUCLEOTIDE--DIMETHYLBENZIMIDAZOLE PHOSPHORIBOSYLTRANSFERASE"/>
    <property type="match status" value="1"/>
</dbReference>
<dbReference type="Gene3D" id="1.10.1610.10">
    <property type="match status" value="1"/>
</dbReference>
<evidence type="ECO:0000256" key="7">
    <source>
        <dbReference type="ARBA" id="ARBA00022679"/>
    </source>
</evidence>
<dbReference type="SUPFAM" id="SSF52733">
    <property type="entry name" value="Nicotinate mononucleotide:5,6-dimethylbenzimidazole phosphoribosyltransferase (CobT)"/>
    <property type="match status" value="2"/>
</dbReference>
<dbReference type="CDD" id="cd02439">
    <property type="entry name" value="DMB-PRT_CobT"/>
    <property type="match status" value="1"/>
</dbReference>
<dbReference type="OrthoDB" id="2157177at2759"/>